<evidence type="ECO:0000256" key="1">
    <source>
        <dbReference type="SAM" id="Phobius"/>
    </source>
</evidence>
<sequence length="192" mass="22267">MQICRKSICVNNFPGYFYENAWITVYPIPFLINLELENFIIKGKENFVIKNANERSIIINEQSCTDTKNLNDNNNMSSNYPIVSNVNFSEENNTSSLSNSPESSIPSENQRRTLLPEISVNDIESGQPQEPWSFTKKFYVFGFCFFPLWYIGIFYLFSKKKDVKFWARLCTINALLISVIISYIIYLGINSK</sequence>
<evidence type="ECO:0000313" key="3">
    <source>
        <dbReference type="Proteomes" id="UP000615446"/>
    </source>
</evidence>
<feature type="transmembrane region" description="Helical" evidence="1">
    <location>
        <begin position="169"/>
        <end position="189"/>
    </location>
</feature>
<feature type="transmembrane region" description="Helical" evidence="1">
    <location>
        <begin position="138"/>
        <end position="157"/>
    </location>
</feature>
<dbReference type="EMBL" id="BLAL01000203">
    <property type="protein sequence ID" value="GES91415.1"/>
    <property type="molecule type" value="Genomic_DNA"/>
</dbReference>
<comment type="caution">
    <text evidence="2">The sequence shown here is derived from an EMBL/GenBank/DDBJ whole genome shotgun (WGS) entry which is preliminary data.</text>
</comment>
<organism evidence="2 3">
    <name type="scientific">Rhizophagus clarus</name>
    <dbReference type="NCBI Taxonomy" id="94130"/>
    <lineage>
        <taxon>Eukaryota</taxon>
        <taxon>Fungi</taxon>
        <taxon>Fungi incertae sedis</taxon>
        <taxon>Mucoromycota</taxon>
        <taxon>Glomeromycotina</taxon>
        <taxon>Glomeromycetes</taxon>
        <taxon>Glomerales</taxon>
        <taxon>Glomeraceae</taxon>
        <taxon>Rhizophagus</taxon>
    </lineage>
</organism>
<proteinExistence type="predicted"/>
<dbReference type="Proteomes" id="UP000615446">
    <property type="component" value="Unassembled WGS sequence"/>
</dbReference>
<gene>
    <name evidence="2" type="ORF">RCL2_001823300</name>
</gene>
<accession>A0A8H3QSQ2</accession>
<protein>
    <submittedName>
        <fullName evidence="2">Uncharacterized protein</fullName>
    </submittedName>
</protein>
<keyword evidence="1" id="KW-0472">Membrane</keyword>
<keyword evidence="1" id="KW-1133">Transmembrane helix</keyword>
<dbReference type="OrthoDB" id="2402293at2759"/>
<keyword evidence="1" id="KW-0812">Transmembrane</keyword>
<reference evidence="2" key="1">
    <citation type="submission" date="2019-10" db="EMBL/GenBank/DDBJ databases">
        <title>Conservation and host-specific expression of non-tandemly repeated heterogenous ribosome RNA gene in arbuscular mycorrhizal fungi.</title>
        <authorList>
            <person name="Maeda T."/>
            <person name="Kobayashi Y."/>
            <person name="Nakagawa T."/>
            <person name="Ezawa T."/>
            <person name="Yamaguchi K."/>
            <person name="Bino T."/>
            <person name="Nishimoto Y."/>
            <person name="Shigenobu S."/>
            <person name="Kawaguchi M."/>
        </authorList>
    </citation>
    <scope>NUCLEOTIDE SEQUENCE</scope>
    <source>
        <strain evidence="2">HR1</strain>
    </source>
</reference>
<name>A0A8H3QSQ2_9GLOM</name>
<dbReference type="AlphaFoldDB" id="A0A8H3QSQ2"/>
<evidence type="ECO:0000313" key="2">
    <source>
        <dbReference type="EMBL" id="GES91415.1"/>
    </source>
</evidence>